<dbReference type="Gene3D" id="2.30.30.930">
    <property type="match status" value="1"/>
</dbReference>
<dbReference type="Gene3D" id="3.40.50.10810">
    <property type="entry name" value="Tandem AAA-ATPase domain"/>
    <property type="match status" value="1"/>
</dbReference>
<dbReference type="HAMAP" id="MF_01821">
    <property type="entry name" value="Helicase_RapA"/>
    <property type="match status" value="1"/>
</dbReference>
<dbReference type="Pfam" id="PF00271">
    <property type="entry name" value="Helicase_C"/>
    <property type="match status" value="1"/>
</dbReference>
<evidence type="ECO:0000256" key="6">
    <source>
        <dbReference type="ARBA" id="ARBA00023125"/>
    </source>
</evidence>
<dbReference type="PANTHER" id="PTHR45766">
    <property type="entry name" value="DNA ANNEALING HELICASE AND ENDONUCLEASE ZRANB3 FAMILY MEMBER"/>
    <property type="match status" value="1"/>
</dbReference>
<dbReference type="PROSITE" id="PS51194">
    <property type="entry name" value="HELICASE_CTER"/>
    <property type="match status" value="1"/>
</dbReference>
<dbReference type="EMBL" id="QKRX01000004">
    <property type="protein sequence ID" value="RAU18435.1"/>
    <property type="molecule type" value="Genomic_DNA"/>
</dbReference>
<dbReference type="GO" id="GO:0006355">
    <property type="term" value="P:regulation of DNA-templated transcription"/>
    <property type="evidence" value="ECO:0007669"/>
    <property type="project" value="UniProtKB-UniRule"/>
</dbReference>
<dbReference type="Gene3D" id="6.10.140.1500">
    <property type="match status" value="1"/>
</dbReference>
<gene>
    <name evidence="9" type="primary">rapA</name>
    <name evidence="13" type="ORF">DN062_06570</name>
</gene>
<dbReference type="GO" id="GO:0016817">
    <property type="term" value="F:hydrolase activity, acting on acid anhydrides"/>
    <property type="evidence" value="ECO:0007669"/>
    <property type="project" value="InterPro"/>
</dbReference>
<reference evidence="13 14" key="1">
    <citation type="submission" date="2018-06" db="EMBL/GenBank/DDBJ databases">
        <title>Nitrincola tibetense sp. nov., isolated from Lake XuguoCo on Tibetan Plateau.</title>
        <authorList>
            <person name="Xing P."/>
        </authorList>
    </citation>
    <scope>NUCLEOTIDE SEQUENCE [LARGE SCALE GENOMIC DNA]</scope>
    <source>
        <strain evidence="14">xg18</strain>
    </source>
</reference>
<dbReference type="InterPro" id="IPR040766">
    <property type="entry name" value="Tudor_2_RapA"/>
</dbReference>
<name>A0A364NNH7_9GAMM</name>
<dbReference type="InterPro" id="IPR001650">
    <property type="entry name" value="Helicase_C-like"/>
</dbReference>
<dbReference type="SMART" id="SM00487">
    <property type="entry name" value="DEXDc"/>
    <property type="match status" value="1"/>
</dbReference>
<keyword evidence="14" id="KW-1185">Reference proteome</keyword>
<protein>
    <recommendedName>
        <fullName evidence="9">RNA polymerase-associated protein RapA</fullName>
        <ecNumber evidence="9">3.6.4.-</ecNumber>
    </recommendedName>
    <alternativeName>
        <fullName evidence="9">ATP-dependent helicase HepA</fullName>
    </alternativeName>
</protein>
<evidence type="ECO:0000256" key="4">
    <source>
        <dbReference type="ARBA" id="ARBA00022840"/>
    </source>
</evidence>
<keyword evidence="6 9" id="KW-0238">DNA-binding</keyword>
<dbReference type="Pfam" id="PF00176">
    <property type="entry name" value="SNF2-rel_dom"/>
    <property type="match status" value="1"/>
</dbReference>
<dbReference type="RefSeq" id="WP_112158544.1">
    <property type="nucleotide sequence ID" value="NZ_QKRX01000004.1"/>
</dbReference>
<feature type="domain" description="Helicase C-terminal" evidence="12">
    <location>
        <begin position="477"/>
        <end position="645"/>
    </location>
</feature>
<dbReference type="SMART" id="SM00490">
    <property type="entry name" value="HELICc"/>
    <property type="match status" value="1"/>
</dbReference>
<evidence type="ECO:0000313" key="13">
    <source>
        <dbReference type="EMBL" id="RAU18435.1"/>
    </source>
</evidence>
<dbReference type="Gene3D" id="3.30.360.80">
    <property type="match status" value="1"/>
</dbReference>
<dbReference type="CDD" id="cd18011">
    <property type="entry name" value="DEXDc_RapA"/>
    <property type="match status" value="1"/>
</dbReference>
<dbReference type="GO" id="GO:0004386">
    <property type="term" value="F:helicase activity"/>
    <property type="evidence" value="ECO:0007669"/>
    <property type="project" value="UniProtKB-UniRule"/>
</dbReference>
<feature type="coiled-coil region" evidence="10">
    <location>
        <begin position="647"/>
        <end position="674"/>
    </location>
</feature>
<evidence type="ECO:0000256" key="8">
    <source>
        <dbReference type="ARBA" id="ARBA00023163"/>
    </source>
</evidence>
<keyword evidence="7 9" id="KW-0010">Activator</keyword>
<dbReference type="Pfam" id="PF12137">
    <property type="entry name" value="RapA_C"/>
    <property type="match status" value="1"/>
</dbReference>
<dbReference type="Pfam" id="PF18337">
    <property type="entry name" value="Tudor_RapA"/>
    <property type="match status" value="1"/>
</dbReference>
<dbReference type="OrthoDB" id="9814088at2"/>
<dbReference type="InterPro" id="IPR014001">
    <property type="entry name" value="Helicase_ATP-bd"/>
</dbReference>
<dbReference type="GO" id="GO:0005524">
    <property type="term" value="F:ATP binding"/>
    <property type="evidence" value="ECO:0007669"/>
    <property type="project" value="UniProtKB-UniRule"/>
</dbReference>
<dbReference type="InterPro" id="IPR038718">
    <property type="entry name" value="SNF2-like_sf"/>
</dbReference>
<feature type="domain" description="Helicase ATP-binding" evidence="11">
    <location>
        <begin position="165"/>
        <end position="336"/>
    </location>
</feature>
<keyword evidence="4 9" id="KW-0067">ATP-binding</keyword>
<comment type="subunit">
    <text evidence="9">Interacts with the RNAP. Has a higher affinity for the core RNAP than for the holoenzyme. Its ATPase activity is stimulated by binding to RNAP.</text>
</comment>
<comment type="caution">
    <text evidence="13">The sequence shown here is derived from an EMBL/GenBank/DDBJ whole genome shotgun (WGS) entry which is preliminary data.</text>
</comment>
<dbReference type="Gene3D" id="3.40.50.300">
    <property type="entry name" value="P-loop containing nucleotide triphosphate hydrolases"/>
    <property type="match status" value="1"/>
</dbReference>
<evidence type="ECO:0000256" key="3">
    <source>
        <dbReference type="ARBA" id="ARBA00022806"/>
    </source>
</evidence>
<evidence type="ECO:0000256" key="1">
    <source>
        <dbReference type="ARBA" id="ARBA00022741"/>
    </source>
</evidence>
<dbReference type="PROSITE" id="PS51192">
    <property type="entry name" value="HELICASE_ATP_BIND_1"/>
    <property type="match status" value="1"/>
</dbReference>
<evidence type="ECO:0000256" key="5">
    <source>
        <dbReference type="ARBA" id="ARBA00023015"/>
    </source>
</evidence>
<keyword evidence="1 9" id="KW-0547">Nucleotide-binding</keyword>
<dbReference type="CDD" id="cd18793">
    <property type="entry name" value="SF2_C_SNF"/>
    <property type="match status" value="1"/>
</dbReference>
<keyword evidence="2 9" id="KW-0378">Hydrolase</keyword>
<dbReference type="Proteomes" id="UP000250744">
    <property type="component" value="Unassembled WGS sequence"/>
</dbReference>
<sequence length="953" mass="107450">MAHTEFVPGQRWISNTEAELGLGIVVECANRRVEISFPAAGDSRTYATDNAPLSRVCYEPDEQIRNDDGVLITIRERIEHNGCFIYLGVDESGAEMIVPEIHLDSAVHFSKPQERLFAGQIDRHSLFKLRVDTLEHQYRLQKSSAYGLMGARVQLLPHQMYIASELSSRPAPRALLADEVGLGKTIEAGLILHQHWISGRAKRVLVLLPDSLLHQWLVEMLRRFNLVFTLLDEERCLAIAESGHENPFDSAQLILAPVSLLSRNPLRLEQASSVHWDILVVDEAHHLGWSREVVSHAYQCVEQVARVSDGLLLLTATPEQLGPEGHFARLRLLDPDRYPDLERFLDEESSYRHLNVLIEALMTEGADLLKRDAHLQAVLAERLGADTLEHWKGLSEIEQSASLHKMIADLVDRQGTGRVLFRNTRKNIDGFPERVLHTYPLIAPTLFSSEGEDEPALEPLLHPEKRLGDTWISSDPRVAWLLEWLKTNKKEKALVICAHAETAVMLEDFLNLRGGVRSTVFHEGMSLVNRDRSAAYFAEQDLGAQVLISSEIGSEGRNFQFCHHLVLFDLPLSPDLLEQRIGRLDRIGQHHSVQIHLPYYQHSATEVLMRWYHEGLEAFTRVCSTGDALYHRFAQPLRDAMRHPGERHALQKLLEETQQERQELESELSFGRDRLLEMSSFNAAKADSVISQIHELENGKALQDYAEKLFDRFGIAVQPHGERGLVVHPGEQMLYQLSELPEDGMTLTFSRKEALSREDVEFLSWEHPLLLELMELLTRNDLGNNALGVLKLPALPAGTLLVEMVFTLNLAVPRSLQLARYLPSGYLRVLTGPEGQDLSAVLAHKPLNQLVQPVPLATSSNMARVARDNIVLQLKHGQAIVDKQLPGLIESALHSLLSDRTNELERLKALAAVNPAIHPQEISQHVDDTEMMRLALERASLRLDALRVIVVSE</sequence>
<comment type="similarity">
    <text evidence="9">Belongs to the SNF2/RAD54 helicase family. RapA subfamily.</text>
</comment>
<keyword evidence="3 9" id="KW-0347">Helicase</keyword>
<keyword evidence="10" id="KW-0175">Coiled coil</keyword>
<dbReference type="InterPro" id="IPR000330">
    <property type="entry name" value="SNF2_N"/>
</dbReference>
<proteinExistence type="inferred from homology"/>
<evidence type="ECO:0000313" key="14">
    <source>
        <dbReference type="Proteomes" id="UP000250744"/>
    </source>
</evidence>
<dbReference type="EC" id="3.6.4.-" evidence="9"/>
<dbReference type="InterPro" id="IPR023949">
    <property type="entry name" value="Helicase_RapA"/>
</dbReference>
<dbReference type="NCBIfam" id="NF003426">
    <property type="entry name" value="PRK04914.1"/>
    <property type="match status" value="1"/>
</dbReference>
<evidence type="ECO:0000256" key="7">
    <source>
        <dbReference type="ARBA" id="ARBA00023159"/>
    </source>
</evidence>
<dbReference type="PANTHER" id="PTHR45766:SF6">
    <property type="entry name" value="SWI_SNF-RELATED MATRIX-ASSOCIATED ACTIN-DEPENDENT REGULATOR OF CHROMATIN SUBFAMILY A-LIKE PROTEIN 1"/>
    <property type="match status" value="1"/>
</dbReference>
<comment type="function">
    <text evidence="9">Transcription regulator that activates transcription by stimulating RNA polymerase (RNAP) recycling in case of stress conditions such as supercoiled DNA or high salt concentrations. Probably acts by releasing the RNAP, when it is trapped or immobilized on tightly supercoiled DNA. Does not activate transcription on linear DNA. Probably not involved in DNA repair.</text>
</comment>
<evidence type="ECO:0000259" key="12">
    <source>
        <dbReference type="PROSITE" id="PS51194"/>
    </source>
</evidence>
<keyword evidence="5 9" id="KW-0805">Transcription regulation</keyword>
<dbReference type="InterPro" id="IPR049730">
    <property type="entry name" value="SNF2/RAD54-like_C"/>
</dbReference>
<evidence type="ECO:0000259" key="11">
    <source>
        <dbReference type="PROSITE" id="PS51192"/>
    </source>
</evidence>
<evidence type="ECO:0000256" key="2">
    <source>
        <dbReference type="ARBA" id="ARBA00022801"/>
    </source>
</evidence>
<organism evidence="13 14">
    <name type="scientific">Nitrincola tibetensis</name>
    <dbReference type="NCBI Taxonomy" id="2219697"/>
    <lineage>
        <taxon>Bacteria</taxon>
        <taxon>Pseudomonadati</taxon>
        <taxon>Pseudomonadota</taxon>
        <taxon>Gammaproteobacteria</taxon>
        <taxon>Oceanospirillales</taxon>
        <taxon>Oceanospirillaceae</taxon>
        <taxon>Nitrincola</taxon>
    </lineage>
</organism>
<keyword evidence="8 9" id="KW-0804">Transcription</keyword>
<dbReference type="Gene3D" id="6.10.140.2230">
    <property type="match status" value="1"/>
</dbReference>
<dbReference type="Pfam" id="PF18339">
    <property type="entry name" value="Tudor_1_RapA"/>
    <property type="match status" value="1"/>
</dbReference>
<dbReference type="GO" id="GO:0003677">
    <property type="term" value="F:DNA binding"/>
    <property type="evidence" value="ECO:0007669"/>
    <property type="project" value="UniProtKB-KW"/>
</dbReference>
<evidence type="ECO:0000256" key="10">
    <source>
        <dbReference type="SAM" id="Coils"/>
    </source>
</evidence>
<accession>A0A364NNH7</accession>
<dbReference type="Gene3D" id="2.30.30.140">
    <property type="match status" value="1"/>
</dbReference>
<dbReference type="InterPro" id="IPR022737">
    <property type="entry name" value="RapA_C"/>
</dbReference>
<feature type="short sequence motif" description="DEAH box" evidence="9">
    <location>
        <begin position="282"/>
        <end position="285"/>
    </location>
</feature>
<dbReference type="AlphaFoldDB" id="A0A364NNH7"/>
<dbReference type="InterPro" id="IPR040765">
    <property type="entry name" value="Tudor_1_RapA"/>
</dbReference>
<evidence type="ECO:0000256" key="9">
    <source>
        <dbReference type="HAMAP-Rule" id="MF_01821"/>
    </source>
</evidence>
<dbReference type="InterPro" id="IPR057342">
    <property type="entry name" value="DEXDc_RapA"/>
</dbReference>
<dbReference type="SUPFAM" id="SSF52540">
    <property type="entry name" value="P-loop containing nucleoside triphosphate hydrolases"/>
    <property type="match status" value="2"/>
</dbReference>
<dbReference type="InterPro" id="IPR027417">
    <property type="entry name" value="P-loop_NTPase"/>
</dbReference>
<feature type="binding site" evidence="9">
    <location>
        <begin position="178"/>
        <end position="185"/>
    </location>
    <ligand>
        <name>ATP</name>
        <dbReference type="ChEBI" id="CHEBI:30616"/>
    </ligand>
</feature>